<dbReference type="EMBL" id="MU853279">
    <property type="protein sequence ID" value="KAK4118187.1"/>
    <property type="molecule type" value="Genomic_DNA"/>
</dbReference>
<feature type="transmembrane region" description="Helical" evidence="1">
    <location>
        <begin position="438"/>
        <end position="461"/>
    </location>
</feature>
<protein>
    <submittedName>
        <fullName evidence="3">Uncharacterized protein</fullName>
    </submittedName>
</protein>
<dbReference type="RefSeq" id="XP_062641960.1">
    <property type="nucleotide sequence ID" value="XM_062797294.1"/>
</dbReference>
<keyword evidence="1" id="KW-0472">Membrane</keyword>
<keyword evidence="1" id="KW-1133">Transmembrane helix</keyword>
<reference evidence="3" key="2">
    <citation type="submission" date="2023-05" db="EMBL/GenBank/DDBJ databases">
        <authorList>
            <consortium name="Lawrence Berkeley National Laboratory"/>
            <person name="Steindorff A."/>
            <person name="Hensen N."/>
            <person name="Bonometti L."/>
            <person name="Westerberg I."/>
            <person name="Brannstrom I.O."/>
            <person name="Guillou S."/>
            <person name="Cros-Aarteil S."/>
            <person name="Calhoun S."/>
            <person name="Haridas S."/>
            <person name="Kuo A."/>
            <person name="Mondo S."/>
            <person name="Pangilinan J."/>
            <person name="Riley R."/>
            <person name="Labutti K."/>
            <person name="Andreopoulos B."/>
            <person name="Lipzen A."/>
            <person name="Chen C."/>
            <person name="Yanf M."/>
            <person name="Daum C."/>
            <person name="Ng V."/>
            <person name="Clum A."/>
            <person name="Ohm R."/>
            <person name="Martin F."/>
            <person name="Silar P."/>
            <person name="Natvig D."/>
            <person name="Lalanne C."/>
            <person name="Gautier V."/>
            <person name="Ament-Velasquez S.L."/>
            <person name="Kruys A."/>
            <person name="Hutchinson M.I."/>
            <person name="Powell A.J."/>
            <person name="Barry K."/>
            <person name="Miller A.N."/>
            <person name="Grigoriev I.V."/>
            <person name="Debuchy R."/>
            <person name="Gladieux P."/>
            <person name="Thoren M.H."/>
            <person name="Johannesson H."/>
        </authorList>
    </citation>
    <scope>NUCLEOTIDE SEQUENCE</scope>
    <source>
        <strain evidence="3">CBS 731.68</strain>
    </source>
</reference>
<proteinExistence type="predicted"/>
<feature type="transmembrane region" description="Helical" evidence="1">
    <location>
        <begin position="107"/>
        <end position="130"/>
    </location>
</feature>
<organism evidence="3 4">
    <name type="scientific">Parathielavia appendiculata</name>
    <dbReference type="NCBI Taxonomy" id="2587402"/>
    <lineage>
        <taxon>Eukaryota</taxon>
        <taxon>Fungi</taxon>
        <taxon>Dikarya</taxon>
        <taxon>Ascomycota</taxon>
        <taxon>Pezizomycotina</taxon>
        <taxon>Sordariomycetes</taxon>
        <taxon>Sordariomycetidae</taxon>
        <taxon>Sordariales</taxon>
        <taxon>Chaetomiaceae</taxon>
        <taxon>Parathielavia</taxon>
    </lineage>
</organism>
<dbReference type="GeneID" id="87834061"/>
<evidence type="ECO:0000256" key="1">
    <source>
        <dbReference type="SAM" id="Phobius"/>
    </source>
</evidence>
<gene>
    <name evidence="3" type="ORF">N657DRAFT_694589</name>
</gene>
<dbReference type="AlphaFoldDB" id="A0AAN6TPA9"/>
<feature type="signal peptide" evidence="2">
    <location>
        <begin position="1"/>
        <end position="26"/>
    </location>
</feature>
<evidence type="ECO:0000313" key="3">
    <source>
        <dbReference type="EMBL" id="KAK4118187.1"/>
    </source>
</evidence>
<reference evidence="3" key="1">
    <citation type="journal article" date="2023" name="Mol. Phylogenet. Evol.">
        <title>Genome-scale phylogeny and comparative genomics of the fungal order Sordariales.</title>
        <authorList>
            <person name="Hensen N."/>
            <person name="Bonometti L."/>
            <person name="Westerberg I."/>
            <person name="Brannstrom I.O."/>
            <person name="Guillou S."/>
            <person name="Cros-Aarteil S."/>
            <person name="Calhoun S."/>
            <person name="Haridas S."/>
            <person name="Kuo A."/>
            <person name="Mondo S."/>
            <person name="Pangilinan J."/>
            <person name="Riley R."/>
            <person name="LaButti K."/>
            <person name="Andreopoulos B."/>
            <person name="Lipzen A."/>
            <person name="Chen C."/>
            <person name="Yan M."/>
            <person name="Daum C."/>
            <person name="Ng V."/>
            <person name="Clum A."/>
            <person name="Steindorff A."/>
            <person name="Ohm R.A."/>
            <person name="Martin F."/>
            <person name="Silar P."/>
            <person name="Natvig D.O."/>
            <person name="Lalanne C."/>
            <person name="Gautier V."/>
            <person name="Ament-Velasquez S.L."/>
            <person name="Kruys A."/>
            <person name="Hutchinson M.I."/>
            <person name="Powell A.J."/>
            <person name="Barry K."/>
            <person name="Miller A.N."/>
            <person name="Grigoriev I.V."/>
            <person name="Debuchy R."/>
            <person name="Gladieux P."/>
            <person name="Hiltunen Thoren M."/>
            <person name="Johannesson H."/>
        </authorList>
    </citation>
    <scope>NUCLEOTIDE SEQUENCE</scope>
    <source>
        <strain evidence="3">CBS 731.68</strain>
    </source>
</reference>
<feature type="transmembrane region" description="Helical" evidence="1">
    <location>
        <begin position="270"/>
        <end position="296"/>
    </location>
</feature>
<evidence type="ECO:0000313" key="4">
    <source>
        <dbReference type="Proteomes" id="UP001302602"/>
    </source>
</evidence>
<name>A0AAN6TPA9_9PEZI</name>
<feature type="transmembrane region" description="Helical" evidence="1">
    <location>
        <begin position="473"/>
        <end position="491"/>
    </location>
</feature>
<keyword evidence="4" id="KW-1185">Reference proteome</keyword>
<feature type="transmembrane region" description="Helical" evidence="1">
    <location>
        <begin position="560"/>
        <end position="582"/>
    </location>
</feature>
<accession>A0AAN6TPA9</accession>
<feature type="transmembrane region" description="Helical" evidence="1">
    <location>
        <begin position="302"/>
        <end position="323"/>
    </location>
</feature>
<comment type="caution">
    <text evidence="3">The sequence shown here is derived from an EMBL/GenBank/DDBJ whole genome shotgun (WGS) entry which is preliminary data.</text>
</comment>
<evidence type="ECO:0000256" key="2">
    <source>
        <dbReference type="SAM" id="SignalP"/>
    </source>
</evidence>
<feature type="chain" id="PRO_5042887798" evidence="2">
    <location>
        <begin position="27"/>
        <end position="614"/>
    </location>
</feature>
<keyword evidence="2" id="KW-0732">Signal</keyword>
<keyword evidence="1" id="KW-0812">Transmembrane</keyword>
<dbReference type="Proteomes" id="UP001302602">
    <property type="component" value="Unassembled WGS sequence"/>
</dbReference>
<sequence>MARRSWHYLSLVVAVLCCHPSTLVFGQDHVGTGFKACKARIDAILSGNLTWHGISNETISQYQYFDDIRGMNPEYARKFRNNFTTLTTPGCKVICGDPLDWYWQSDVSLTLGIVSNWILPILALLAALPYDSLHGRMAKEPVHQSRVLKTLGALNNWIGSPQTALTATLFNIHQMRKCLRETVEFGSGQVSGGFKEEKMNAYYVLSCLGQFQLPRLEDRFLETLTYGLFRPLVALNQGEPATGDVRAQDWTKQLLEEMAFQLRMLRRRGVYPAFLSIFLFCVAYTVSVILAFALNVGERTTAHAMAFGILLSWLPLLVLFAIIDRNPVSADRSRKLIARWLWNVDAVLEWEESQARETPLITPHWWTQQRENDDVLRAFDHFIGEFSGQGRKISYHGLAYAVVQSAYDGPGIGRRMRSTNEIATEALRRLQAHRPMPWWILAFTSLTIVWLEIGMAIMISYNTPTVGIACRSGSYIIYGILSSLTWFFQLLPPCKRPGVKTKVLCHAFNLLSTITLMIIIFAAFSGVFNNCLCKGGFSGYMDFENAEFYRDKAHFDVSNWWITSAVVGALPMLLSLACIAVVPPRLLPNLKPLWKANEHQNRTTSMEADTIWLI</sequence>
<feature type="transmembrane region" description="Helical" evidence="1">
    <location>
        <begin position="503"/>
        <end position="528"/>
    </location>
</feature>